<accession>B9RZF0</accession>
<protein>
    <submittedName>
        <fullName evidence="1">Uncharacterized protein</fullName>
    </submittedName>
</protein>
<dbReference type="AlphaFoldDB" id="B9RZF0"/>
<evidence type="ECO:0000313" key="2">
    <source>
        <dbReference type="Proteomes" id="UP000008311"/>
    </source>
</evidence>
<reference evidence="2" key="1">
    <citation type="journal article" date="2010" name="Nat. Biotechnol.">
        <title>Draft genome sequence of the oilseed species Ricinus communis.</title>
        <authorList>
            <person name="Chan A.P."/>
            <person name="Crabtree J."/>
            <person name="Zhao Q."/>
            <person name="Lorenzi H."/>
            <person name="Orvis J."/>
            <person name="Puiu D."/>
            <person name="Melake-Berhan A."/>
            <person name="Jones K.M."/>
            <person name="Redman J."/>
            <person name="Chen G."/>
            <person name="Cahoon E.B."/>
            <person name="Gedil M."/>
            <person name="Stanke M."/>
            <person name="Haas B.J."/>
            <person name="Wortman J.R."/>
            <person name="Fraser-Liggett C.M."/>
            <person name="Ravel J."/>
            <person name="Rabinowicz P.D."/>
        </authorList>
    </citation>
    <scope>NUCLEOTIDE SEQUENCE [LARGE SCALE GENOMIC DNA]</scope>
    <source>
        <strain evidence="2">cv. Hale</strain>
    </source>
</reference>
<keyword evidence="2" id="KW-1185">Reference proteome</keyword>
<proteinExistence type="predicted"/>
<dbReference type="Proteomes" id="UP000008311">
    <property type="component" value="Unassembled WGS sequence"/>
</dbReference>
<sequence length="52" mass="6270">MRQENVRKDRLGGKIKHVCCFDRFRGLVGSDRKKKKKKKWVGYDKWDSMLLT</sequence>
<organism evidence="1 2">
    <name type="scientific">Ricinus communis</name>
    <name type="common">Castor bean</name>
    <dbReference type="NCBI Taxonomy" id="3988"/>
    <lineage>
        <taxon>Eukaryota</taxon>
        <taxon>Viridiplantae</taxon>
        <taxon>Streptophyta</taxon>
        <taxon>Embryophyta</taxon>
        <taxon>Tracheophyta</taxon>
        <taxon>Spermatophyta</taxon>
        <taxon>Magnoliopsida</taxon>
        <taxon>eudicotyledons</taxon>
        <taxon>Gunneridae</taxon>
        <taxon>Pentapetalae</taxon>
        <taxon>rosids</taxon>
        <taxon>fabids</taxon>
        <taxon>Malpighiales</taxon>
        <taxon>Euphorbiaceae</taxon>
        <taxon>Acalyphoideae</taxon>
        <taxon>Acalypheae</taxon>
        <taxon>Ricinus</taxon>
    </lineage>
</organism>
<name>B9RZF0_RICCO</name>
<dbReference type="EMBL" id="EQ973834">
    <property type="protein sequence ID" value="EEF43330.1"/>
    <property type="molecule type" value="Genomic_DNA"/>
</dbReference>
<evidence type="ECO:0000313" key="1">
    <source>
        <dbReference type="EMBL" id="EEF43330.1"/>
    </source>
</evidence>
<dbReference type="InParanoid" id="B9RZF0"/>
<gene>
    <name evidence="1" type="ORF">RCOM_0938690</name>
</gene>